<organism evidence="8 9">
    <name type="scientific">Nakamurella multipartita (strain ATCC 700099 / DSM 44233 / CIP 104796 / JCM 9543 / NBRC 105858 / Y-104)</name>
    <name type="common">Microsphaera multipartita</name>
    <dbReference type="NCBI Taxonomy" id="479431"/>
    <lineage>
        <taxon>Bacteria</taxon>
        <taxon>Bacillati</taxon>
        <taxon>Actinomycetota</taxon>
        <taxon>Actinomycetes</taxon>
        <taxon>Nakamurellales</taxon>
        <taxon>Nakamurellaceae</taxon>
        <taxon>Nakamurella</taxon>
    </lineage>
</organism>
<dbReference type="RefSeq" id="WP_015749269.1">
    <property type="nucleotide sequence ID" value="NC_013235.1"/>
</dbReference>
<gene>
    <name evidence="8" type="ordered locus">Namu_4155</name>
</gene>
<name>C8XIH9_NAKMY</name>
<dbReference type="HOGENOM" id="CLU_005316_0_3_11"/>
<proteinExistence type="inferred from homology"/>
<feature type="binding site" evidence="5">
    <location>
        <position position="381"/>
    </location>
    <ligand>
        <name>S-adenosyl-L-methionine</name>
        <dbReference type="ChEBI" id="CHEBI:59789"/>
    </ligand>
</feature>
<feature type="binding site" evidence="5">
    <location>
        <position position="340"/>
    </location>
    <ligand>
        <name>S-adenosyl-L-methionine</name>
        <dbReference type="ChEBI" id="CHEBI:59789"/>
    </ligand>
</feature>
<dbReference type="InterPro" id="IPR006027">
    <property type="entry name" value="NusB_RsmB_TIM44"/>
</dbReference>
<dbReference type="Gene3D" id="3.40.50.150">
    <property type="entry name" value="Vaccinia Virus protein VP39"/>
    <property type="match status" value="1"/>
</dbReference>
<feature type="domain" description="SAM-dependent MTase RsmB/NOP-type" evidence="7">
    <location>
        <begin position="211"/>
        <end position="493"/>
    </location>
</feature>
<keyword evidence="2 5" id="KW-0808">Transferase</keyword>
<dbReference type="InParanoid" id="C8XIH9"/>
<keyword evidence="3 5" id="KW-0949">S-adenosyl-L-methionine</keyword>
<dbReference type="FunCoup" id="C8XIH9">
    <property type="interactions" value="161"/>
</dbReference>
<keyword evidence="9" id="KW-1185">Reference proteome</keyword>
<dbReference type="GO" id="GO:0006355">
    <property type="term" value="P:regulation of DNA-templated transcription"/>
    <property type="evidence" value="ECO:0007669"/>
    <property type="project" value="InterPro"/>
</dbReference>
<dbReference type="PANTHER" id="PTHR22807:SF53">
    <property type="entry name" value="RIBOSOMAL RNA SMALL SUBUNIT METHYLTRANSFERASE B-RELATED"/>
    <property type="match status" value="1"/>
</dbReference>
<dbReference type="InterPro" id="IPR029063">
    <property type="entry name" value="SAM-dependent_MTases_sf"/>
</dbReference>
<protein>
    <submittedName>
        <fullName evidence="8">Fmu (Sun) domain protein</fullName>
    </submittedName>
</protein>
<feature type="binding site" evidence="5">
    <location>
        <begin position="315"/>
        <end position="321"/>
    </location>
    <ligand>
        <name>S-adenosyl-L-methionine</name>
        <dbReference type="ChEBI" id="CHEBI:59789"/>
    </ligand>
</feature>
<dbReference type="AlphaFoldDB" id="C8XIH9"/>
<sequence length="494" mass="51986">MTSPPPRRAGAGRPYRGGARKGPAGPPRRPPTLRPPIDDPARQAALDLLAAVRSRGAYANLALPPILRDRRIGGRDAALATELAYGSCRALGQLDAVITACGDRPFAELDGEVIDALRLGAYQLLHTRIPPHAAVSSTVELVRAGDRAGAAGYVNAVLRRIAEADLDTWVQRLAPPAEQDRLGHLAMATAHPRWIVSALADRLAPDTATPTASNTDTDTATDELEKALRADDVPPTVHLVARPGLIGRDELVTASGGTPAQYSPYGVYLHGTDPGRVSAVADGRAAVQDEGSQLVATALATATLDGPDERWLDLAAGPGGKAGLLGAFAAGRGAHLDAVEIGPHRADLVRRTTAGLPVTVHTADGRASGLDEDAYDRVLLDAPCTGLGALRRRPESRWRRTPSDVPELVELQQELLAAAARHVRVGGLIAYVTCSPHLAETLGVVGRRPDQLELCDARPFLPGVPALGDGPTVQLWPHRQGTDGMFLALLRRTG</sequence>
<dbReference type="Pfam" id="PF01189">
    <property type="entry name" value="Methyltr_RsmB-F"/>
    <property type="match status" value="1"/>
</dbReference>
<evidence type="ECO:0000256" key="6">
    <source>
        <dbReference type="SAM" id="MobiDB-lite"/>
    </source>
</evidence>
<dbReference type="InterPro" id="IPR001678">
    <property type="entry name" value="MeTrfase_RsmB-F_NOP2_dom"/>
</dbReference>
<feature type="compositionally biased region" description="Low complexity" evidence="6">
    <location>
        <begin position="8"/>
        <end position="23"/>
    </location>
</feature>
<feature type="binding site" evidence="5">
    <location>
        <position position="364"/>
    </location>
    <ligand>
        <name>S-adenosyl-L-methionine</name>
        <dbReference type="ChEBI" id="CHEBI:59789"/>
    </ligand>
</feature>
<feature type="region of interest" description="Disordered" evidence="6">
    <location>
        <begin position="1"/>
        <end position="39"/>
    </location>
</feature>
<feature type="compositionally biased region" description="Pro residues" evidence="6">
    <location>
        <begin position="24"/>
        <end position="34"/>
    </location>
</feature>
<evidence type="ECO:0000313" key="9">
    <source>
        <dbReference type="Proteomes" id="UP000002218"/>
    </source>
</evidence>
<evidence type="ECO:0000256" key="5">
    <source>
        <dbReference type="PROSITE-ProRule" id="PRU01023"/>
    </source>
</evidence>
<dbReference type="GO" id="GO:0001510">
    <property type="term" value="P:RNA methylation"/>
    <property type="evidence" value="ECO:0007669"/>
    <property type="project" value="InterPro"/>
</dbReference>
<dbReference type="eggNOG" id="COG0144">
    <property type="taxonomic scope" value="Bacteria"/>
</dbReference>
<dbReference type="Gene3D" id="1.10.940.10">
    <property type="entry name" value="NusB-like"/>
    <property type="match status" value="1"/>
</dbReference>
<keyword evidence="4 5" id="KW-0694">RNA-binding</keyword>
<evidence type="ECO:0000256" key="3">
    <source>
        <dbReference type="ARBA" id="ARBA00022691"/>
    </source>
</evidence>
<dbReference type="InterPro" id="IPR049560">
    <property type="entry name" value="MeTrfase_RsmB-F_NOP2_cat"/>
</dbReference>
<dbReference type="SUPFAM" id="SSF48013">
    <property type="entry name" value="NusB-like"/>
    <property type="match status" value="1"/>
</dbReference>
<dbReference type="EMBL" id="CP001737">
    <property type="protein sequence ID" value="ACV80444.1"/>
    <property type="molecule type" value="Genomic_DNA"/>
</dbReference>
<evidence type="ECO:0000313" key="8">
    <source>
        <dbReference type="EMBL" id="ACV80444.1"/>
    </source>
</evidence>
<feature type="active site" description="Nucleophile" evidence="5">
    <location>
        <position position="434"/>
    </location>
</feature>
<dbReference type="PRINTS" id="PR02008">
    <property type="entry name" value="RCMTFAMILY"/>
</dbReference>
<reference evidence="9" key="1">
    <citation type="submission" date="2009-09" db="EMBL/GenBank/DDBJ databases">
        <title>The complete genome of Nakamurella multipartita DSM 44233.</title>
        <authorList>
            <consortium name="US DOE Joint Genome Institute (JGI-PGF)"/>
            <person name="Lucas S."/>
            <person name="Copeland A."/>
            <person name="Lapidus A."/>
            <person name="Glavina del Rio T."/>
            <person name="Dalin E."/>
            <person name="Tice H."/>
            <person name="Bruce D."/>
            <person name="Goodwin L."/>
            <person name="Pitluck S."/>
            <person name="Kyrpides N."/>
            <person name="Mavromatis K."/>
            <person name="Ivanova N."/>
            <person name="Ovchinnikova G."/>
            <person name="Sims D."/>
            <person name="Meincke L."/>
            <person name="Brettin T."/>
            <person name="Detter J.C."/>
            <person name="Han C."/>
            <person name="Larimer F."/>
            <person name="Land M."/>
            <person name="Hauser L."/>
            <person name="Markowitz V."/>
            <person name="Cheng J.-F."/>
            <person name="Hugenholtz P."/>
            <person name="Woyke T."/>
            <person name="Wu D."/>
            <person name="Klenk H.-P."/>
            <person name="Eisen J.A."/>
        </authorList>
    </citation>
    <scope>NUCLEOTIDE SEQUENCE [LARGE SCALE GENOMIC DNA]</scope>
    <source>
        <strain evidence="9">ATCC 700099 / DSM 44233 / CIP 104796 / JCM 9543 / NBRC 105858 / Y-104</strain>
    </source>
</reference>
<dbReference type="GO" id="GO:0008173">
    <property type="term" value="F:RNA methyltransferase activity"/>
    <property type="evidence" value="ECO:0007669"/>
    <property type="project" value="InterPro"/>
</dbReference>
<dbReference type="Proteomes" id="UP000002218">
    <property type="component" value="Chromosome"/>
</dbReference>
<dbReference type="SUPFAM" id="SSF53335">
    <property type="entry name" value="S-adenosyl-L-methionine-dependent methyltransferases"/>
    <property type="match status" value="1"/>
</dbReference>
<evidence type="ECO:0000256" key="1">
    <source>
        <dbReference type="ARBA" id="ARBA00022603"/>
    </source>
</evidence>
<dbReference type="PROSITE" id="PS51686">
    <property type="entry name" value="SAM_MT_RSMB_NOP"/>
    <property type="match status" value="1"/>
</dbReference>
<evidence type="ECO:0000259" key="7">
    <source>
        <dbReference type="PROSITE" id="PS51686"/>
    </source>
</evidence>
<evidence type="ECO:0000256" key="2">
    <source>
        <dbReference type="ARBA" id="ARBA00022679"/>
    </source>
</evidence>
<dbReference type="InterPro" id="IPR035926">
    <property type="entry name" value="NusB-like_sf"/>
</dbReference>
<dbReference type="Pfam" id="PF01029">
    <property type="entry name" value="NusB"/>
    <property type="match status" value="1"/>
</dbReference>
<dbReference type="STRING" id="479431.Namu_4155"/>
<accession>C8XIH9</accession>
<dbReference type="KEGG" id="nml:Namu_4155"/>
<reference evidence="8 9" key="2">
    <citation type="journal article" date="2010" name="Stand. Genomic Sci.">
        <title>Complete genome sequence of Nakamurella multipartita type strain (Y-104).</title>
        <authorList>
            <person name="Tice H."/>
            <person name="Mayilraj S."/>
            <person name="Sims D."/>
            <person name="Lapidus A."/>
            <person name="Nolan M."/>
            <person name="Lucas S."/>
            <person name="Glavina Del Rio T."/>
            <person name="Copeland A."/>
            <person name="Cheng J.F."/>
            <person name="Meincke L."/>
            <person name="Bruce D."/>
            <person name="Goodwin L."/>
            <person name="Pitluck S."/>
            <person name="Ivanova N."/>
            <person name="Mavromatis K."/>
            <person name="Ovchinnikova G."/>
            <person name="Pati A."/>
            <person name="Chen A."/>
            <person name="Palaniappan K."/>
            <person name="Land M."/>
            <person name="Hauser L."/>
            <person name="Chang Y.J."/>
            <person name="Jeffries C.D."/>
            <person name="Detter J.C."/>
            <person name="Brettin T."/>
            <person name="Rohde M."/>
            <person name="Goker M."/>
            <person name="Bristow J."/>
            <person name="Eisen J.A."/>
            <person name="Markowitz V."/>
            <person name="Hugenholtz P."/>
            <person name="Kyrpides N.C."/>
            <person name="Klenk H.P."/>
            <person name="Chen F."/>
        </authorList>
    </citation>
    <scope>NUCLEOTIDE SEQUENCE [LARGE SCALE GENOMIC DNA]</scope>
    <source>
        <strain evidence="9">ATCC 700099 / DSM 44233 / CIP 104796 / JCM 9543 / NBRC 105858 / Y-104</strain>
    </source>
</reference>
<dbReference type="CDD" id="cd02440">
    <property type="entry name" value="AdoMet_MTases"/>
    <property type="match status" value="1"/>
</dbReference>
<dbReference type="eggNOG" id="COG0781">
    <property type="taxonomic scope" value="Bacteria"/>
</dbReference>
<dbReference type="InterPro" id="IPR023267">
    <property type="entry name" value="RCMT"/>
</dbReference>
<dbReference type="OrthoDB" id="9810297at2"/>
<dbReference type="PANTHER" id="PTHR22807">
    <property type="entry name" value="NOP2 YEAST -RELATED NOL1/NOP2/FMU SUN DOMAIN-CONTAINING"/>
    <property type="match status" value="1"/>
</dbReference>
<keyword evidence="1 5" id="KW-0489">Methyltransferase</keyword>
<evidence type="ECO:0000256" key="4">
    <source>
        <dbReference type="ARBA" id="ARBA00022884"/>
    </source>
</evidence>
<dbReference type="GO" id="GO:0003723">
    <property type="term" value="F:RNA binding"/>
    <property type="evidence" value="ECO:0007669"/>
    <property type="project" value="UniProtKB-UniRule"/>
</dbReference>
<comment type="similarity">
    <text evidence="5">Belongs to the class I-like SAM-binding methyltransferase superfamily. RsmB/NOP family.</text>
</comment>